<organism evidence="1 2">
    <name type="scientific">Stenotrophomonas maltophilia</name>
    <name type="common">Pseudomonas maltophilia</name>
    <name type="synonym">Xanthomonas maltophilia</name>
    <dbReference type="NCBI Taxonomy" id="40324"/>
    <lineage>
        <taxon>Bacteria</taxon>
        <taxon>Pseudomonadati</taxon>
        <taxon>Pseudomonadota</taxon>
        <taxon>Gammaproteobacteria</taxon>
        <taxon>Lysobacterales</taxon>
        <taxon>Lysobacteraceae</taxon>
        <taxon>Stenotrophomonas</taxon>
        <taxon>Stenotrophomonas maltophilia group</taxon>
    </lineage>
</organism>
<protein>
    <recommendedName>
        <fullName evidence="3">DUF1444 family protein</fullName>
    </recommendedName>
</protein>
<evidence type="ECO:0000313" key="1">
    <source>
        <dbReference type="EMBL" id="RTQ91961.1"/>
    </source>
</evidence>
<sequence>MISRLLDRWFRDKPTPEAFAAKVIQTARRLGIDKRLEYDAGLFRIAYNGSSFFNLHNAYHAYLDVERSRQRDVLERFTSILGMADDEQPPFAEIRDRLRPVIRNRNLLDQIILQEMEENGLDARVSLQYRPLTGECVELLAVDYDQHTTTQTRDLPGEWGITLDQALTIARDNLRALDDAPFIEIAPGLFRSAWSDAYDSSRVLLPELLHRLPLAGPPVFMLPTRDVLLVAGERDEEAQQAMIAQASEAMDDGRVISGDMHHYVEGQLQPFTPASEALQQALRALRLQLHAGLYATQKEQLDKVHELHAHDVFVANFIVDGSNHISIGCWSEGVETSLPQTDFIALVVEESDTQMVEWHVAMREFGHLLEADTRHIHPPRYLTRGFPDADLRTRVQPG</sequence>
<evidence type="ECO:0000313" key="2">
    <source>
        <dbReference type="Proteomes" id="UP000271705"/>
    </source>
</evidence>
<name>A0A3S0HJY6_STEMA</name>
<accession>A0A3S0HJY6</accession>
<dbReference type="Proteomes" id="UP000271705">
    <property type="component" value="Unassembled WGS sequence"/>
</dbReference>
<dbReference type="EMBL" id="RXLZ01000003">
    <property type="protein sequence ID" value="RTQ91961.1"/>
    <property type="molecule type" value="Genomic_DNA"/>
</dbReference>
<reference evidence="1 2" key="1">
    <citation type="submission" date="2018-12" db="EMBL/GenBank/DDBJ databases">
        <authorList>
            <person name="Kartti S."/>
            <person name="Manni A."/>
            <person name="Chemao El Fihri M.W."/>
            <person name="Laamarti M."/>
            <person name="Temsamani L."/>
            <person name="El Jamali J.E."/>
            <person name="Ouadghiri M."/>
            <person name="Ibrahimi A."/>
            <person name="Filati-Maltouf A."/>
        </authorList>
    </citation>
    <scope>NUCLEOTIDE SEQUENCE [LARGE SCALE GENOMIC DNA]</scope>
    <source>
        <strain evidence="1 2">MDMC339</strain>
    </source>
</reference>
<comment type="caution">
    <text evidence="1">The sequence shown here is derived from an EMBL/GenBank/DDBJ whole genome shotgun (WGS) entry which is preliminary data.</text>
</comment>
<dbReference type="AlphaFoldDB" id="A0A3S0HJY6"/>
<gene>
    <name evidence="1" type="ORF">EKL94_01455</name>
</gene>
<evidence type="ECO:0008006" key="3">
    <source>
        <dbReference type="Google" id="ProtNLM"/>
    </source>
</evidence>
<proteinExistence type="predicted"/>
<dbReference type="RefSeq" id="WP_126927694.1">
    <property type="nucleotide sequence ID" value="NZ_RXLZ01000003.1"/>
</dbReference>